<dbReference type="InterPro" id="IPR022061">
    <property type="entry name" value="DUF3617"/>
</dbReference>
<organism evidence="1 2">
    <name type="scientific">Enterovibrio gelatinilyticus</name>
    <dbReference type="NCBI Taxonomy" id="2899819"/>
    <lineage>
        <taxon>Bacteria</taxon>
        <taxon>Pseudomonadati</taxon>
        <taxon>Pseudomonadota</taxon>
        <taxon>Gammaproteobacteria</taxon>
        <taxon>Vibrionales</taxon>
        <taxon>Vibrionaceae</taxon>
        <taxon>Enterovibrio</taxon>
    </lineage>
</organism>
<proteinExistence type="predicted"/>
<protein>
    <submittedName>
        <fullName evidence="1">DUF3617 domain-containing protein</fullName>
    </submittedName>
</protein>
<comment type="caution">
    <text evidence="1">The sequence shown here is derived from an EMBL/GenBank/DDBJ whole genome shotgun (WGS) entry which is preliminary data.</text>
</comment>
<dbReference type="Pfam" id="PF12276">
    <property type="entry name" value="DUF3617"/>
    <property type="match status" value="1"/>
</dbReference>
<dbReference type="Proteomes" id="UP001149400">
    <property type="component" value="Unassembled WGS sequence"/>
</dbReference>
<accession>A0ABT5R5C7</accession>
<gene>
    <name evidence="1" type="ORF">LRP50_18865</name>
</gene>
<dbReference type="EMBL" id="JAJUBC010000025">
    <property type="protein sequence ID" value="MDD1795194.1"/>
    <property type="molecule type" value="Genomic_DNA"/>
</dbReference>
<reference evidence="1" key="1">
    <citation type="submission" date="2021-12" db="EMBL/GenBank/DDBJ databases">
        <title>Enterovibrio ZSDZ35 sp. nov. and Enterovibrio ZSDZ42 sp. nov., isolated from coastal seawater in Qingdao.</title>
        <authorList>
            <person name="Zhang P."/>
        </authorList>
    </citation>
    <scope>NUCLEOTIDE SEQUENCE</scope>
    <source>
        <strain evidence="1">ZSDZ42</strain>
    </source>
</reference>
<evidence type="ECO:0000313" key="1">
    <source>
        <dbReference type="EMBL" id="MDD1795194.1"/>
    </source>
</evidence>
<keyword evidence="2" id="KW-1185">Reference proteome</keyword>
<evidence type="ECO:0000313" key="2">
    <source>
        <dbReference type="Proteomes" id="UP001149400"/>
    </source>
</evidence>
<name>A0ABT5R5C7_9GAMM</name>
<sequence length="157" mass="17494">MTSLMNISVFTALILASSHLRADSYDFKPGLWENSSTIEIIEIDAPPEAETMMRSTFERGMETETVCYKSLDYLLELDADQEFVCKKEIKRISANKMELEESCTGTDMKSKTVGEVNLNGKTLTSTSISEFETPFHDGPIKIKLKVVSSGKYIGACN</sequence>
<dbReference type="RefSeq" id="WP_274166000.1">
    <property type="nucleotide sequence ID" value="NZ_JAJUBC010000025.1"/>
</dbReference>